<dbReference type="InterPro" id="IPR036388">
    <property type="entry name" value="WH-like_DNA-bd_sf"/>
</dbReference>
<dbReference type="SMART" id="SM00418">
    <property type="entry name" value="HTH_ARSR"/>
    <property type="match status" value="1"/>
</dbReference>
<dbReference type="SUPFAM" id="SSF46785">
    <property type="entry name" value="Winged helix' DNA-binding domain"/>
    <property type="match status" value="1"/>
</dbReference>
<dbReference type="GO" id="GO:0003677">
    <property type="term" value="F:DNA binding"/>
    <property type="evidence" value="ECO:0007669"/>
    <property type="project" value="UniProtKB-KW"/>
</dbReference>
<dbReference type="PRINTS" id="PR00778">
    <property type="entry name" value="HTHARSR"/>
</dbReference>
<dbReference type="InterPro" id="IPR001845">
    <property type="entry name" value="HTH_ArsR_DNA-bd_dom"/>
</dbReference>
<dbReference type="Pfam" id="PF01022">
    <property type="entry name" value="HTH_5"/>
    <property type="match status" value="1"/>
</dbReference>
<accession>A0A7Z7LEL3</accession>
<dbReference type="InterPro" id="IPR011991">
    <property type="entry name" value="ArsR-like_HTH"/>
</dbReference>
<keyword evidence="1" id="KW-0805">Transcription regulation</keyword>
<evidence type="ECO:0000313" key="6">
    <source>
        <dbReference type="Proteomes" id="UP000250796"/>
    </source>
</evidence>
<dbReference type="KEGG" id="minf:MESINF_1239"/>
<dbReference type="PROSITE" id="PS50987">
    <property type="entry name" value="HTH_ARSR_2"/>
    <property type="match status" value="1"/>
</dbReference>
<dbReference type="AlphaFoldDB" id="A0A7Z7LEL3"/>
<organism evidence="5 6">
    <name type="scientific">Mesotoga infera</name>
    <dbReference type="NCBI Taxonomy" id="1236046"/>
    <lineage>
        <taxon>Bacteria</taxon>
        <taxon>Thermotogati</taxon>
        <taxon>Thermotogota</taxon>
        <taxon>Thermotogae</taxon>
        <taxon>Kosmotogales</taxon>
        <taxon>Kosmotogaceae</taxon>
        <taxon>Mesotoga</taxon>
    </lineage>
</organism>
<dbReference type="PANTHER" id="PTHR43132">
    <property type="entry name" value="ARSENICAL RESISTANCE OPERON REPRESSOR ARSR-RELATED"/>
    <property type="match status" value="1"/>
</dbReference>
<gene>
    <name evidence="5" type="ORF">MESINF_1239</name>
</gene>
<dbReference type="InterPro" id="IPR036390">
    <property type="entry name" value="WH_DNA-bd_sf"/>
</dbReference>
<dbReference type="InterPro" id="IPR051011">
    <property type="entry name" value="Metal_resp_trans_reg"/>
</dbReference>
<dbReference type="GO" id="GO:0003700">
    <property type="term" value="F:DNA-binding transcription factor activity"/>
    <property type="evidence" value="ECO:0007669"/>
    <property type="project" value="InterPro"/>
</dbReference>
<keyword evidence="2" id="KW-0238">DNA-binding</keyword>
<dbReference type="CDD" id="cd00090">
    <property type="entry name" value="HTH_ARSR"/>
    <property type="match status" value="1"/>
</dbReference>
<reference evidence="5 6" key="1">
    <citation type="submission" date="2017-01" db="EMBL/GenBank/DDBJ databases">
        <authorList>
            <person name="Erauso G."/>
        </authorList>
    </citation>
    <scope>NUCLEOTIDE SEQUENCE [LARGE SCALE GENOMIC DNA]</scope>
    <source>
        <strain evidence="5">MESINF1</strain>
    </source>
</reference>
<evidence type="ECO:0000256" key="1">
    <source>
        <dbReference type="ARBA" id="ARBA00023015"/>
    </source>
</evidence>
<proteinExistence type="predicted"/>
<name>A0A7Z7LEL3_9BACT</name>
<keyword evidence="6" id="KW-1185">Reference proteome</keyword>
<dbReference type="PANTHER" id="PTHR43132:SF2">
    <property type="entry name" value="ARSENICAL RESISTANCE OPERON REPRESSOR ARSR-RELATED"/>
    <property type="match status" value="1"/>
</dbReference>
<feature type="domain" description="HTH arsR-type" evidence="4">
    <location>
        <begin position="1"/>
        <end position="97"/>
    </location>
</feature>
<dbReference type="NCBIfam" id="NF033788">
    <property type="entry name" value="HTH_metalloreg"/>
    <property type="match status" value="1"/>
</dbReference>
<evidence type="ECO:0000256" key="2">
    <source>
        <dbReference type="ARBA" id="ARBA00023125"/>
    </source>
</evidence>
<dbReference type="RefSeq" id="WP_169698951.1">
    <property type="nucleotide sequence ID" value="NZ_LS974202.1"/>
</dbReference>
<evidence type="ECO:0000313" key="5">
    <source>
        <dbReference type="EMBL" id="SSC12683.1"/>
    </source>
</evidence>
<keyword evidence="3" id="KW-0804">Transcription</keyword>
<dbReference type="Proteomes" id="UP000250796">
    <property type="component" value="Chromosome MESINF"/>
</dbReference>
<protein>
    <submittedName>
        <fullName evidence="5">Putative transcriptional regulator, ArsR family</fullName>
    </submittedName>
</protein>
<dbReference type="Gene3D" id="1.10.10.10">
    <property type="entry name" value="Winged helix-like DNA-binding domain superfamily/Winged helix DNA-binding domain"/>
    <property type="match status" value="1"/>
</dbReference>
<evidence type="ECO:0000259" key="4">
    <source>
        <dbReference type="PROSITE" id="PS50987"/>
    </source>
</evidence>
<sequence>MKALEVDLVEVMKSLSDSTNLKILALIRLYEELCVCEFEDLLESPQPTVSRHLKALTDSGLISVRKDGRWRYYSLREIPSFVEEVIELAVETYGIIRRERRKKCGDPK</sequence>
<evidence type="ECO:0000256" key="3">
    <source>
        <dbReference type="ARBA" id="ARBA00023163"/>
    </source>
</evidence>
<dbReference type="EMBL" id="LS974202">
    <property type="protein sequence ID" value="SSC12683.1"/>
    <property type="molecule type" value="Genomic_DNA"/>
</dbReference>